<organism evidence="2 3">
    <name type="scientific">Anopheles dirus</name>
    <dbReference type="NCBI Taxonomy" id="7168"/>
    <lineage>
        <taxon>Eukaryota</taxon>
        <taxon>Metazoa</taxon>
        <taxon>Ecdysozoa</taxon>
        <taxon>Arthropoda</taxon>
        <taxon>Hexapoda</taxon>
        <taxon>Insecta</taxon>
        <taxon>Pterygota</taxon>
        <taxon>Neoptera</taxon>
        <taxon>Endopterygota</taxon>
        <taxon>Diptera</taxon>
        <taxon>Nematocera</taxon>
        <taxon>Culicoidea</taxon>
        <taxon>Culicidae</taxon>
        <taxon>Anophelinae</taxon>
        <taxon>Anopheles</taxon>
    </lineage>
</organism>
<evidence type="ECO:0000313" key="3">
    <source>
        <dbReference type="Proteomes" id="UP000075884"/>
    </source>
</evidence>
<sequence>MKRERDSKRMKKRSTNRMTV</sequence>
<evidence type="ECO:0000256" key="1">
    <source>
        <dbReference type="SAM" id="MobiDB-lite"/>
    </source>
</evidence>
<proteinExistence type="predicted"/>
<dbReference type="EnsemblMetazoa" id="ADIR014268-RA">
    <property type="protein sequence ID" value="ADIR014268-PA"/>
    <property type="gene ID" value="ADIR014268"/>
</dbReference>
<dbReference type="AlphaFoldDB" id="A0A182NWJ9"/>
<name>A0A182NWJ9_9DIPT</name>
<reference evidence="2" key="2">
    <citation type="submission" date="2020-05" db="UniProtKB">
        <authorList>
            <consortium name="EnsemblMetazoa"/>
        </authorList>
    </citation>
    <scope>IDENTIFICATION</scope>
    <source>
        <strain evidence="2">WRAIR2</strain>
    </source>
</reference>
<feature type="compositionally biased region" description="Basic residues" evidence="1">
    <location>
        <begin position="8"/>
        <end position="20"/>
    </location>
</feature>
<reference evidence="3" key="1">
    <citation type="submission" date="2013-03" db="EMBL/GenBank/DDBJ databases">
        <title>The Genome Sequence of Anopheles dirus WRAIR2.</title>
        <authorList>
            <consortium name="The Broad Institute Genomics Platform"/>
            <person name="Neafsey D.E."/>
            <person name="Walton C."/>
            <person name="Walker B."/>
            <person name="Young S.K."/>
            <person name="Zeng Q."/>
            <person name="Gargeya S."/>
            <person name="Fitzgerald M."/>
            <person name="Haas B."/>
            <person name="Abouelleil A."/>
            <person name="Allen A.W."/>
            <person name="Alvarado L."/>
            <person name="Arachchi H.M."/>
            <person name="Berlin A.M."/>
            <person name="Chapman S.B."/>
            <person name="Gainer-Dewar J."/>
            <person name="Goldberg J."/>
            <person name="Griggs A."/>
            <person name="Gujja S."/>
            <person name="Hansen M."/>
            <person name="Howarth C."/>
            <person name="Imamovic A."/>
            <person name="Ireland A."/>
            <person name="Larimer J."/>
            <person name="McCowan C."/>
            <person name="Murphy C."/>
            <person name="Pearson M."/>
            <person name="Poon T.W."/>
            <person name="Priest M."/>
            <person name="Roberts A."/>
            <person name="Saif S."/>
            <person name="Shea T."/>
            <person name="Sisk P."/>
            <person name="Sykes S."/>
            <person name="Wortman J."/>
            <person name="Nusbaum C."/>
            <person name="Birren B."/>
        </authorList>
    </citation>
    <scope>NUCLEOTIDE SEQUENCE [LARGE SCALE GENOMIC DNA]</scope>
    <source>
        <strain evidence="3">WRAIR2</strain>
    </source>
</reference>
<keyword evidence="3" id="KW-1185">Reference proteome</keyword>
<evidence type="ECO:0000313" key="2">
    <source>
        <dbReference type="EnsemblMetazoa" id="ADIR014268-PA"/>
    </source>
</evidence>
<protein>
    <submittedName>
        <fullName evidence="2">Uncharacterized protein</fullName>
    </submittedName>
</protein>
<dbReference type="VEuPathDB" id="VectorBase:ADIR014268"/>
<accession>A0A182NWJ9</accession>
<dbReference type="Proteomes" id="UP000075884">
    <property type="component" value="Unassembled WGS sequence"/>
</dbReference>
<feature type="region of interest" description="Disordered" evidence="1">
    <location>
        <begin position="1"/>
        <end position="20"/>
    </location>
</feature>